<keyword evidence="2" id="KW-1185">Reference proteome</keyword>
<protein>
    <submittedName>
        <fullName evidence="1">Uncharacterized protein</fullName>
    </submittedName>
</protein>
<evidence type="ECO:0000313" key="2">
    <source>
        <dbReference type="Proteomes" id="UP001222325"/>
    </source>
</evidence>
<reference evidence="1" key="1">
    <citation type="submission" date="2023-03" db="EMBL/GenBank/DDBJ databases">
        <title>Massive genome expansion in bonnet fungi (Mycena s.s.) driven by repeated elements and novel gene families across ecological guilds.</title>
        <authorList>
            <consortium name="Lawrence Berkeley National Laboratory"/>
            <person name="Harder C.B."/>
            <person name="Miyauchi S."/>
            <person name="Viragh M."/>
            <person name="Kuo A."/>
            <person name="Thoen E."/>
            <person name="Andreopoulos B."/>
            <person name="Lu D."/>
            <person name="Skrede I."/>
            <person name="Drula E."/>
            <person name="Henrissat B."/>
            <person name="Morin E."/>
            <person name="Kohler A."/>
            <person name="Barry K."/>
            <person name="LaButti K."/>
            <person name="Morin E."/>
            <person name="Salamov A."/>
            <person name="Lipzen A."/>
            <person name="Mereny Z."/>
            <person name="Hegedus B."/>
            <person name="Baldrian P."/>
            <person name="Stursova M."/>
            <person name="Weitz H."/>
            <person name="Taylor A."/>
            <person name="Grigoriev I.V."/>
            <person name="Nagy L.G."/>
            <person name="Martin F."/>
            <person name="Kauserud H."/>
        </authorList>
    </citation>
    <scope>NUCLEOTIDE SEQUENCE</scope>
    <source>
        <strain evidence="1">CBHHK173m</strain>
    </source>
</reference>
<name>A0AAD6XFG6_9AGAR</name>
<dbReference type="AlphaFoldDB" id="A0AAD6XFG6"/>
<comment type="caution">
    <text evidence="1">The sequence shown here is derived from an EMBL/GenBank/DDBJ whole genome shotgun (WGS) entry which is preliminary data.</text>
</comment>
<sequence>MDRHPARFRCVGNYCYAGSRQSDQVFTWRGCVTHAIERHHYGRYNPADMYHTGTRNRRYHQDGVADFVRVPDIVEAQALRQPHDYPKAKSSSWVCGHCTKYVCQPGTLRGVIDHVGAVHGKTQVDAADILLAPGVFSISRANTYCARLGSQGNSKPVEEFFCFKCVESMGFGDIRRMTSHMHGRHEIKWPHCRLQRSNLWPLPAVALPAVESTTSRFGMIVCSLEKSSMSTLSMYCNV</sequence>
<proteinExistence type="predicted"/>
<dbReference type="Proteomes" id="UP001222325">
    <property type="component" value="Unassembled WGS sequence"/>
</dbReference>
<gene>
    <name evidence="1" type="ORF">B0H15DRAFT_873012</name>
</gene>
<accession>A0AAD6XFG6</accession>
<organism evidence="1 2">
    <name type="scientific">Mycena belliarum</name>
    <dbReference type="NCBI Taxonomy" id="1033014"/>
    <lineage>
        <taxon>Eukaryota</taxon>
        <taxon>Fungi</taxon>
        <taxon>Dikarya</taxon>
        <taxon>Basidiomycota</taxon>
        <taxon>Agaricomycotina</taxon>
        <taxon>Agaricomycetes</taxon>
        <taxon>Agaricomycetidae</taxon>
        <taxon>Agaricales</taxon>
        <taxon>Marasmiineae</taxon>
        <taxon>Mycenaceae</taxon>
        <taxon>Mycena</taxon>
    </lineage>
</organism>
<dbReference type="EMBL" id="JARJCN010000203">
    <property type="protein sequence ID" value="KAJ7063772.1"/>
    <property type="molecule type" value="Genomic_DNA"/>
</dbReference>
<evidence type="ECO:0000313" key="1">
    <source>
        <dbReference type="EMBL" id="KAJ7063772.1"/>
    </source>
</evidence>